<name>A0ABT8BMW9_9HYPH</name>
<dbReference type="Gene3D" id="3.30.565.10">
    <property type="entry name" value="Histidine kinase-like ATPase, C-terminal domain"/>
    <property type="match status" value="1"/>
</dbReference>
<reference evidence="12" key="1">
    <citation type="journal article" date="2019" name="Int. J. Syst. Evol. Microbiol.">
        <title>The Global Catalogue of Microorganisms (GCM) 10K type strain sequencing project: providing services to taxonomists for standard genome sequencing and annotation.</title>
        <authorList>
            <consortium name="The Broad Institute Genomics Platform"/>
            <consortium name="The Broad Institute Genome Sequencing Center for Infectious Disease"/>
            <person name="Wu L."/>
            <person name="Ma J."/>
        </authorList>
    </citation>
    <scope>NUCLEOTIDE SEQUENCE [LARGE SCALE GENOMIC DNA]</scope>
    <source>
        <strain evidence="12">CECT 7069</strain>
    </source>
</reference>
<gene>
    <name evidence="11" type="ORF">QWZ12_19190</name>
</gene>
<dbReference type="CDD" id="cd00130">
    <property type="entry name" value="PAS"/>
    <property type="match status" value="1"/>
</dbReference>
<dbReference type="Proteomes" id="UP001224644">
    <property type="component" value="Unassembled WGS sequence"/>
</dbReference>
<dbReference type="Pfam" id="PF00512">
    <property type="entry name" value="HisKA"/>
    <property type="match status" value="1"/>
</dbReference>
<dbReference type="Pfam" id="PF02518">
    <property type="entry name" value="HATPase_c"/>
    <property type="match status" value="1"/>
</dbReference>
<dbReference type="InterPro" id="IPR050736">
    <property type="entry name" value="Sensor_HK_Regulatory"/>
</dbReference>
<dbReference type="GO" id="GO:0016301">
    <property type="term" value="F:kinase activity"/>
    <property type="evidence" value="ECO:0007669"/>
    <property type="project" value="UniProtKB-KW"/>
</dbReference>
<dbReference type="EMBL" id="JAUFPX010000018">
    <property type="protein sequence ID" value="MDN3592725.1"/>
    <property type="molecule type" value="Genomic_DNA"/>
</dbReference>
<dbReference type="RefSeq" id="WP_238221842.1">
    <property type="nucleotide sequence ID" value="NZ_BPQD01000002.1"/>
</dbReference>
<feature type="region of interest" description="Disordered" evidence="7">
    <location>
        <begin position="608"/>
        <end position="628"/>
    </location>
</feature>
<dbReference type="SUPFAM" id="SSF55874">
    <property type="entry name" value="ATPase domain of HSP90 chaperone/DNA topoisomerase II/histidine kinase"/>
    <property type="match status" value="1"/>
</dbReference>
<dbReference type="Gene3D" id="3.30.450.20">
    <property type="entry name" value="PAS domain"/>
    <property type="match status" value="1"/>
</dbReference>
<evidence type="ECO:0000256" key="5">
    <source>
        <dbReference type="ARBA" id="ARBA00022777"/>
    </source>
</evidence>
<evidence type="ECO:0000256" key="2">
    <source>
        <dbReference type="ARBA" id="ARBA00012438"/>
    </source>
</evidence>
<feature type="transmembrane region" description="Helical" evidence="8">
    <location>
        <begin position="48"/>
        <end position="68"/>
    </location>
</feature>
<dbReference type="InterPro" id="IPR035965">
    <property type="entry name" value="PAS-like_dom_sf"/>
</dbReference>
<evidence type="ECO:0000256" key="7">
    <source>
        <dbReference type="SAM" id="MobiDB-lite"/>
    </source>
</evidence>
<feature type="transmembrane region" description="Helical" evidence="8">
    <location>
        <begin position="108"/>
        <end position="135"/>
    </location>
</feature>
<dbReference type="InterPro" id="IPR036890">
    <property type="entry name" value="HATPase_C_sf"/>
</dbReference>
<organism evidence="11 12">
    <name type="scientific">Methylobacterium adhaesivum</name>
    <dbReference type="NCBI Taxonomy" id="333297"/>
    <lineage>
        <taxon>Bacteria</taxon>
        <taxon>Pseudomonadati</taxon>
        <taxon>Pseudomonadota</taxon>
        <taxon>Alphaproteobacteria</taxon>
        <taxon>Hyphomicrobiales</taxon>
        <taxon>Methylobacteriaceae</taxon>
        <taxon>Methylobacterium</taxon>
    </lineage>
</organism>
<dbReference type="SUPFAM" id="SSF47384">
    <property type="entry name" value="Homodimeric domain of signal transducing histidine kinase"/>
    <property type="match status" value="1"/>
</dbReference>
<keyword evidence="6" id="KW-0902">Two-component regulatory system</keyword>
<dbReference type="Gene3D" id="1.10.287.130">
    <property type="match status" value="1"/>
</dbReference>
<feature type="domain" description="Histidine kinase" evidence="9">
    <location>
        <begin position="370"/>
        <end position="590"/>
    </location>
</feature>
<evidence type="ECO:0000256" key="8">
    <source>
        <dbReference type="SAM" id="Phobius"/>
    </source>
</evidence>
<dbReference type="InterPro" id="IPR005467">
    <property type="entry name" value="His_kinase_dom"/>
</dbReference>
<keyword evidence="12" id="KW-1185">Reference proteome</keyword>
<dbReference type="CDD" id="cd00082">
    <property type="entry name" value="HisKA"/>
    <property type="match status" value="1"/>
</dbReference>
<dbReference type="SMART" id="SM00387">
    <property type="entry name" value="HATPase_c"/>
    <property type="match status" value="1"/>
</dbReference>
<dbReference type="InterPro" id="IPR036097">
    <property type="entry name" value="HisK_dim/P_sf"/>
</dbReference>
<dbReference type="SUPFAM" id="SSF55785">
    <property type="entry name" value="PYP-like sensor domain (PAS domain)"/>
    <property type="match status" value="1"/>
</dbReference>
<dbReference type="InterPro" id="IPR003661">
    <property type="entry name" value="HisK_dim/P_dom"/>
</dbReference>
<dbReference type="PRINTS" id="PR00344">
    <property type="entry name" value="BCTRLSENSOR"/>
</dbReference>
<comment type="catalytic activity">
    <reaction evidence="1">
        <text>ATP + protein L-histidine = ADP + protein N-phospho-L-histidine.</text>
        <dbReference type="EC" id="2.7.13.3"/>
    </reaction>
</comment>
<comment type="caution">
    <text evidence="11">The sequence shown here is derived from an EMBL/GenBank/DDBJ whole genome shotgun (WGS) entry which is preliminary data.</text>
</comment>
<keyword evidence="3" id="KW-0597">Phosphoprotein</keyword>
<evidence type="ECO:0000256" key="1">
    <source>
        <dbReference type="ARBA" id="ARBA00000085"/>
    </source>
</evidence>
<proteinExistence type="predicted"/>
<feature type="transmembrane region" description="Helical" evidence="8">
    <location>
        <begin position="80"/>
        <end position="102"/>
    </location>
</feature>
<dbReference type="InterPro" id="IPR003594">
    <property type="entry name" value="HATPase_dom"/>
</dbReference>
<dbReference type="SMART" id="SM00388">
    <property type="entry name" value="HisKA"/>
    <property type="match status" value="1"/>
</dbReference>
<feature type="transmembrane region" description="Helical" evidence="8">
    <location>
        <begin position="147"/>
        <end position="169"/>
    </location>
</feature>
<evidence type="ECO:0000259" key="10">
    <source>
        <dbReference type="PROSITE" id="PS50112"/>
    </source>
</evidence>
<sequence>MSVPSALCVSVLRIYGALASLIDTRLAGLVHESVVDDAAVRFRHERFLVSRLATGLVMMLSLPPYLLLRGVPSGVEAFAIVSLLLPLFAAVLLSRTGILWVAHAISSAGLTGLVVCLAMMTGGVNSAAAIWLVAIPLEAVVSGSRRATLAAAIITAVGALSIAFLPPLGVSGVVMEWSRTLAMPVFAITAIGHIAAQAIEHFRHEGRWLAKLRDNELRDRTLLSAIDDLVTWHDHNGRVIEASASSARFVGAEASRLRGYGLLDRVHIGDRPALLQTLSDVAAHGAPATVQFRLQLDAAAVRADGAPRMIFAEMRAHRIDGTRTGLSESGSSVVAVTRDVTEHRRHAEELERARAEAERADEVKSRFLATVSHELRTPLNAIIGFSEVLAGEGAMTIAPERSREYAGIIGDSGKHLLDVVNTLLDMSRIQSGHFDYAPETFDLNALVRTCCDLMQLRAEKANLVLVRSADTAPILITADLRACRQMMTNLLSNAVKFTPAGGRVEVAVRRSDSHIDLIVTDTGIGIAAADLPRVGDPFFQAQSDTRRSHEGTGLGLSVVQGLVGLHGGAIAIESVPGHGTSVIVTLPAVCREEANLAGPAPIRTASRTPGGLADAFHPPAPSRRPIGLFDAASDPVRESYVPGVVSPLRRAG</sequence>
<evidence type="ECO:0000313" key="11">
    <source>
        <dbReference type="EMBL" id="MDN3592725.1"/>
    </source>
</evidence>
<protein>
    <recommendedName>
        <fullName evidence="2">histidine kinase</fullName>
        <ecNumber evidence="2">2.7.13.3</ecNumber>
    </recommendedName>
</protein>
<dbReference type="InterPro" id="IPR000014">
    <property type="entry name" value="PAS"/>
</dbReference>
<dbReference type="PANTHER" id="PTHR43711:SF26">
    <property type="entry name" value="SENSOR HISTIDINE KINASE RCSC"/>
    <property type="match status" value="1"/>
</dbReference>
<evidence type="ECO:0000313" key="12">
    <source>
        <dbReference type="Proteomes" id="UP001224644"/>
    </source>
</evidence>
<evidence type="ECO:0000256" key="6">
    <source>
        <dbReference type="ARBA" id="ARBA00023012"/>
    </source>
</evidence>
<evidence type="ECO:0000256" key="4">
    <source>
        <dbReference type="ARBA" id="ARBA00022679"/>
    </source>
</evidence>
<keyword evidence="8" id="KW-0812">Transmembrane</keyword>
<dbReference type="SMART" id="SM00091">
    <property type="entry name" value="PAS"/>
    <property type="match status" value="1"/>
</dbReference>
<dbReference type="PROSITE" id="PS50112">
    <property type="entry name" value="PAS"/>
    <property type="match status" value="1"/>
</dbReference>
<keyword evidence="4" id="KW-0808">Transferase</keyword>
<feature type="transmembrane region" description="Helical" evidence="8">
    <location>
        <begin position="181"/>
        <end position="199"/>
    </location>
</feature>
<dbReference type="CDD" id="cd16922">
    <property type="entry name" value="HATPase_EvgS-ArcB-TorS-like"/>
    <property type="match status" value="1"/>
</dbReference>
<keyword evidence="5 11" id="KW-0418">Kinase</keyword>
<dbReference type="PROSITE" id="PS50109">
    <property type="entry name" value="HIS_KIN"/>
    <property type="match status" value="1"/>
</dbReference>
<dbReference type="InterPro" id="IPR004358">
    <property type="entry name" value="Sig_transdc_His_kin-like_C"/>
</dbReference>
<keyword evidence="8" id="KW-1133">Transmembrane helix</keyword>
<keyword evidence="8" id="KW-0472">Membrane</keyword>
<dbReference type="EC" id="2.7.13.3" evidence="2"/>
<evidence type="ECO:0000259" key="9">
    <source>
        <dbReference type="PROSITE" id="PS50109"/>
    </source>
</evidence>
<evidence type="ECO:0000256" key="3">
    <source>
        <dbReference type="ARBA" id="ARBA00022553"/>
    </source>
</evidence>
<feature type="domain" description="PAS" evidence="10">
    <location>
        <begin position="215"/>
        <end position="285"/>
    </location>
</feature>
<accession>A0ABT8BMW9</accession>
<dbReference type="PANTHER" id="PTHR43711">
    <property type="entry name" value="TWO-COMPONENT HISTIDINE KINASE"/>
    <property type="match status" value="1"/>
</dbReference>